<gene>
    <name evidence="8" type="ORF">LITE_LOCUS51273</name>
</gene>
<dbReference type="NCBIfam" id="TIGR01568">
    <property type="entry name" value="A_thal_3678"/>
    <property type="match status" value="1"/>
</dbReference>
<evidence type="ECO:0000256" key="4">
    <source>
        <dbReference type="ARBA" id="ARBA00023163"/>
    </source>
</evidence>
<keyword evidence="5 6" id="KW-0539">Nucleus</keyword>
<dbReference type="InterPro" id="IPR006458">
    <property type="entry name" value="Ovate_C"/>
</dbReference>
<evidence type="ECO:0000256" key="2">
    <source>
        <dbReference type="ARBA" id="ARBA00022491"/>
    </source>
</evidence>
<dbReference type="Pfam" id="PF04844">
    <property type="entry name" value="Ovate"/>
    <property type="match status" value="1"/>
</dbReference>
<comment type="caution">
    <text evidence="8">The sequence shown here is derived from an EMBL/GenBank/DDBJ whole genome shotgun (WGS) entry which is preliminary data.</text>
</comment>
<dbReference type="InterPro" id="IPR038933">
    <property type="entry name" value="Ovate"/>
</dbReference>
<accession>A0AAV0S2N7</accession>
<dbReference type="GO" id="GO:0005634">
    <property type="term" value="C:nucleus"/>
    <property type="evidence" value="ECO:0007669"/>
    <property type="project" value="UniProtKB-SubCell"/>
</dbReference>
<evidence type="ECO:0000313" key="9">
    <source>
        <dbReference type="Proteomes" id="UP001154282"/>
    </source>
</evidence>
<keyword evidence="2 6" id="KW-0678">Repressor</keyword>
<dbReference type="PANTHER" id="PTHR33057:SF70">
    <property type="entry name" value="TRANSCRIPTION REPRESSOR-RELATED"/>
    <property type="match status" value="1"/>
</dbReference>
<evidence type="ECO:0000256" key="6">
    <source>
        <dbReference type="RuleBase" id="RU367028"/>
    </source>
</evidence>
<organism evidence="8 9">
    <name type="scientific">Linum tenue</name>
    <dbReference type="NCBI Taxonomy" id="586396"/>
    <lineage>
        <taxon>Eukaryota</taxon>
        <taxon>Viridiplantae</taxon>
        <taxon>Streptophyta</taxon>
        <taxon>Embryophyta</taxon>
        <taxon>Tracheophyta</taxon>
        <taxon>Spermatophyta</taxon>
        <taxon>Magnoliopsida</taxon>
        <taxon>eudicotyledons</taxon>
        <taxon>Gunneridae</taxon>
        <taxon>Pentapetalae</taxon>
        <taxon>rosids</taxon>
        <taxon>fabids</taxon>
        <taxon>Malpighiales</taxon>
        <taxon>Linaceae</taxon>
        <taxon>Linum</taxon>
    </lineage>
</organism>
<proteinExistence type="predicted"/>
<protein>
    <recommendedName>
        <fullName evidence="6">Transcription repressor</fullName>
    </recommendedName>
    <alternativeName>
        <fullName evidence="6">Ovate family protein</fullName>
    </alternativeName>
</protein>
<dbReference type="PANTHER" id="PTHR33057">
    <property type="entry name" value="TRANSCRIPTION REPRESSOR OFP7-RELATED"/>
    <property type="match status" value="1"/>
</dbReference>
<evidence type="ECO:0000313" key="8">
    <source>
        <dbReference type="EMBL" id="CAI0627423.1"/>
    </source>
</evidence>
<keyword evidence="9" id="KW-1185">Reference proteome</keyword>
<dbReference type="Proteomes" id="UP001154282">
    <property type="component" value="Unassembled WGS sequence"/>
</dbReference>
<evidence type="ECO:0000259" key="7">
    <source>
        <dbReference type="PROSITE" id="PS51754"/>
    </source>
</evidence>
<evidence type="ECO:0000256" key="3">
    <source>
        <dbReference type="ARBA" id="ARBA00023015"/>
    </source>
</evidence>
<feature type="non-terminal residue" evidence="8">
    <location>
        <position position="1"/>
    </location>
</feature>
<dbReference type="PROSITE" id="PS51754">
    <property type="entry name" value="OVATE"/>
    <property type="match status" value="1"/>
</dbReference>
<keyword evidence="3 6" id="KW-0805">Transcription regulation</keyword>
<name>A0AAV0S2N7_9ROSI</name>
<keyword evidence="4 6" id="KW-0804">Transcription</keyword>
<dbReference type="GO" id="GO:0045892">
    <property type="term" value="P:negative regulation of DNA-templated transcription"/>
    <property type="evidence" value="ECO:0007669"/>
    <property type="project" value="UniProtKB-UniRule"/>
</dbReference>
<sequence length="212" mass="23085">LLFGVFKSSSASNFVCDCGLSDVHDPATSSTSRFTVPPSPSSSINILPFLPKHPSSPTIDIDGEEQDLRCVDYSSSTTSTTATAATSSSSCSTTSSSYESCAVADRRRSSVAIGSNIAAVKDSGDPYWDFSDLMTQMVVEKGIYSQSGLEEQLKQFLELNSPCYHAIFVRAFTSIWNEVVVAAAGVGRQHDIIWRDINHIIYFYNLIILLNK</sequence>
<feature type="domain" description="OVATE" evidence="7">
    <location>
        <begin position="119"/>
        <end position="178"/>
    </location>
</feature>
<evidence type="ECO:0000256" key="1">
    <source>
        <dbReference type="ARBA" id="ARBA00004123"/>
    </source>
</evidence>
<reference evidence="8" key="1">
    <citation type="submission" date="2022-08" db="EMBL/GenBank/DDBJ databases">
        <authorList>
            <person name="Gutierrez-Valencia J."/>
        </authorList>
    </citation>
    <scope>NUCLEOTIDE SEQUENCE</scope>
</reference>
<comment type="subcellular location">
    <subcellularLocation>
        <location evidence="1 6">Nucleus</location>
    </subcellularLocation>
</comment>
<dbReference type="AlphaFoldDB" id="A0AAV0S2N7"/>
<dbReference type="EMBL" id="CAMGYJ010000011">
    <property type="protein sequence ID" value="CAI0627423.1"/>
    <property type="molecule type" value="Genomic_DNA"/>
</dbReference>
<comment type="function">
    <text evidence="6">Transcriptional repressor that regulates multiple aspects of plant growth and development.</text>
</comment>
<evidence type="ECO:0000256" key="5">
    <source>
        <dbReference type="ARBA" id="ARBA00023242"/>
    </source>
</evidence>